<protein>
    <submittedName>
        <fullName evidence="2">Uncharacterized protein</fullName>
    </submittedName>
</protein>
<dbReference type="Proteomes" id="UP000654075">
    <property type="component" value="Unassembled WGS sequence"/>
</dbReference>
<feature type="region of interest" description="Disordered" evidence="1">
    <location>
        <begin position="35"/>
        <end position="69"/>
    </location>
</feature>
<dbReference type="EMBL" id="CAJNNV010026534">
    <property type="protein sequence ID" value="CAE8618436.1"/>
    <property type="molecule type" value="Genomic_DNA"/>
</dbReference>
<gene>
    <name evidence="2" type="ORF">PGLA1383_LOCUS36055</name>
</gene>
<evidence type="ECO:0000313" key="3">
    <source>
        <dbReference type="Proteomes" id="UP000654075"/>
    </source>
</evidence>
<feature type="non-terminal residue" evidence="2">
    <location>
        <position position="69"/>
    </location>
</feature>
<evidence type="ECO:0000256" key="1">
    <source>
        <dbReference type="SAM" id="MobiDB-lite"/>
    </source>
</evidence>
<reference evidence="2" key="1">
    <citation type="submission" date="2021-02" db="EMBL/GenBank/DDBJ databases">
        <authorList>
            <person name="Dougan E. K."/>
            <person name="Rhodes N."/>
            <person name="Thang M."/>
            <person name="Chan C."/>
        </authorList>
    </citation>
    <scope>NUCLEOTIDE SEQUENCE</scope>
</reference>
<accession>A0A813G6V2</accession>
<feature type="compositionally biased region" description="Basic residues" evidence="1">
    <location>
        <begin position="58"/>
        <end position="69"/>
    </location>
</feature>
<comment type="caution">
    <text evidence="2">The sequence shown here is derived from an EMBL/GenBank/DDBJ whole genome shotgun (WGS) entry which is preliminary data.</text>
</comment>
<feature type="non-terminal residue" evidence="2">
    <location>
        <position position="1"/>
    </location>
</feature>
<organism evidence="2 3">
    <name type="scientific">Polarella glacialis</name>
    <name type="common">Dinoflagellate</name>
    <dbReference type="NCBI Taxonomy" id="89957"/>
    <lineage>
        <taxon>Eukaryota</taxon>
        <taxon>Sar</taxon>
        <taxon>Alveolata</taxon>
        <taxon>Dinophyceae</taxon>
        <taxon>Suessiales</taxon>
        <taxon>Suessiaceae</taxon>
        <taxon>Polarella</taxon>
    </lineage>
</organism>
<keyword evidence="3" id="KW-1185">Reference proteome</keyword>
<evidence type="ECO:0000313" key="2">
    <source>
        <dbReference type="EMBL" id="CAE8618436.1"/>
    </source>
</evidence>
<sequence length="69" mass="7821">ARGIGYGAPFKKTRFRTCGSRHHLYPGFATGPAEAAELHQSSRRGDKCRAARHVNGTRFRHRQQRSNSR</sequence>
<name>A0A813G6V2_POLGL</name>
<dbReference type="AlphaFoldDB" id="A0A813G6V2"/>
<proteinExistence type="predicted"/>